<evidence type="ECO:0000313" key="2">
    <source>
        <dbReference type="Proteomes" id="UP000316882"/>
    </source>
</evidence>
<protein>
    <submittedName>
        <fullName evidence="1">Uncharacterized protein</fullName>
    </submittedName>
</protein>
<dbReference type="AlphaFoldDB" id="A0A4Y3PRH6"/>
<name>A0A4Y3PRH6_BREPA</name>
<reference evidence="1 2" key="1">
    <citation type="submission" date="2019-06" db="EMBL/GenBank/DDBJ databases">
        <title>Whole genome shotgun sequence of Brevibacillus parabrevis NBRC 12334.</title>
        <authorList>
            <person name="Hosoyama A."/>
            <person name="Uohara A."/>
            <person name="Ohji S."/>
            <person name="Ichikawa N."/>
        </authorList>
    </citation>
    <scope>NUCLEOTIDE SEQUENCE [LARGE SCALE GENOMIC DNA]</scope>
    <source>
        <strain evidence="1 2">NBRC 12334</strain>
    </source>
</reference>
<organism evidence="1 2">
    <name type="scientific">Brevibacillus parabrevis</name>
    <dbReference type="NCBI Taxonomy" id="54914"/>
    <lineage>
        <taxon>Bacteria</taxon>
        <taxon>Bacillati</taxon>
        <taxon>Bacillota</taxon>
        <taxon>Bacilli</taxon>
        <taxon>Bacillales</taxon>
        <taxon>Paenibacillaceae</taxon>
        <taxon>Brevibacillus</taxon>
    </lineage>
</organism>
<evidence type="ECO:0000313" key="1">
    <source>
        <dbReference type="EMBL" id="GEB35545.1"/>
    </source>
</evidence>
<accession>A0A4Y3PRH6</accession>
<sequence length="54" mass="5991">MIVEFAPNGAMIVLWKEERDSVGATIDGVNGEPLMTRRVLTSKAAVVLIEYDKR</sequence>
<dbReference type="Proteomes" id="UP000316882">
    <property type="component" value="Unassembled WGS sequence"/>
</dbReference>
<keyword evidence="2" id="KW-1185">Reference proteome</keyword>
<dbReference type="EMBL" id="BJMH01000045">
    <property type="protein sequence ID" value="GEB35545.1"/>
    <property type="molecule type" value="Genomic_DNA"/>
</dbReference>
<proteinExistence type="predicted"/>
<gene>
    <name evidence="1" type="ORF">BPA01_51250</name>
</gene>
<comment type="caution">
    <text evidence="1">The sequence shown here is derived from an EMBL/GenBank/DDBJ whole genome shotgun (WGS) entry which is preliminary data.</text>
</comment>